<dbReference type="HAMAP" id="MF_00984">
    <property type="entry name" value="SSB"/>
    <property type="match status" value="1"/>
</dbReference>
<dbReference type="SUPFAM" id="SSF50249">
    <property type="entry name" value="Nucleic acid-binding proteins"/>
    <property type="match status" value="1"/>
</dbReference>
<dbReference type="InterPro" id="IPR011344">
    <property type="entry name" value="ssDNA-bd"/>
</dbReference>
<dbReference type="GO" id="GO:0009295">
    <property type="term" value="C:nucleoid"/>
    <property type="evidence" value="ECO:0007669"/>
    <property type="project" value="TreeGrafter"/>
</dbReference>
<comment type="subunit">
    <text evidence="2">Homotetramer.</text>
</comment>
<dbReference type="Gene3D" id="2.40.50.140">
    <property type="entry name" value="Nucleic acid-binding proteins"/>
    <property type="match status" value="1"/>
</dbReference>
<dbReference type="CDD" id="cd04496">
    <property type="entry name" value="SSB_OBF"/>
    <property type="match status" value="1"/>
</dbReference>
<evidence type="ECO:0000256" key="4">
    <source>
        <dbReference type="SAM" id="MobiDB-lite"/>
    </source>
</evidence>
<comment type="caution">
    <text evidence="2">Lacks conserved residue(s) required for the propagation of feature annotation.</text>
</comment>
<dbReference type="NCBIfam" id="TIGR00621">
    <property type="entry name" value="ssb"/>
    <property type="match status" value="1"/>
</dbReference>
<gene>
    <name evidence="5" type="ORF">K4G66_05755</name>
</gene>
<keyword evidence="1 2" id="KW-0238">DNA-binding</keyword>
<dbReference type="GO" id="GO:0003697">
    <property type="term" value="F:single-stranded DNA binding"/>
    <property type="evidence" value="ECO:0007669"/>
    <property type="project" value="UniProtKB-UniRule"/>
</dbReference>
<feature type="region of interest" description="Disordered" evidence="4">
    <location>
        <begin position="104"/>
        <end position="161"/>
    </location>
</feature>
<organism evidence="5">
    <name type="scientific">Roseihalotalea indica</name>
    <dbReference type="NCBI Taxonomy" id="2867963"/>
    <lineage>
        <taxon>Bacteria</taxon>
        <taxon>Pseudomonadati</taxon>
        <taxon>Bacteroidota</taxon>
        <taxon>Cytophagia</taxon>
        <taxon>Cytophagales</taxon>
        <taxon>Catalimonadaceae</taxon>
        <taxon>Roseihalotalea</taxon>
    </lineage>
</organism>
<evidence type="ECO:0000256" key="2">
    <source>
        <dbReference type="HAMAP-Rule" id="MF_00984"/>
    </source>
</evidence>
<dbReference type="PANTHER" id="PTHR10302:SF27">
    <property type="entry name" value="SINGLE-STRANDED DNA-BINDING PROTEIN"/>
    <property type="match status" value="1"/>
</dbReference>
<feature type="compositionally biased region" description="Low complexity" evidence="4">
    <location>
        <begin position="137"/>
        <end position="152"/>
    </location>
</feature>
<evidence type="ECO:0000256" key="1">
    <source>
        <dbReference type="ARBA" id="ARBA00023125"/>
    </source>
</evidence>
<proteinExistence type="inferred from homology"/>
<reference evidence="5" key="2">
    <citation type="journal article" date="2024" name="Antonie Van Leeuwenhoek">
        <title>Roseihalotalea indica gen. nov., sp. nov., a halophilic Bacteroidetes from mesopelagic Southwest Indian Ocean with higher carbohydrate metabolic potential.</title>
        <authorList>
            <person name="Chen B."/>
            <person name="Zhang M."/>
            <person name="Lin D."/>
            <person name="Ye J."/>
            <person name="Tang K."/>
        </authorList>
    </citation>
    <scope>NUCLEOTIDE SEQUENCE</scope>
    <source>
        <strain evidence="5">TK19036</strain>
    </source>
</reference>
<dbReference type="AlphaFoldDB" id="A0AA49GPR1"/>
<dbReference type="PANTHER" id="PTHR10302">
    <property type="entry name" value="SINGLE-STRANDED DNA-BINDING PROTEIN"/>
    <property type="match status" value="1"/>
</dbReference>
<protein>
    <recommendedName>
        <fullName evidence="2 3">Single-stranded DNA-binding protein</fullName>
        <shortName evidence="2">SSB</shortName>
    </recommendedName>
</protein>
<dbReference type="Pfam" id="PF00436">
    <property type="entry name" value="SSB"/>
    <property type="match status" value="1"/>
</dbReference>
<dbReference type="GO" id="GO:0006260">
    <property type="term" value="P:DNA replication"/>
    <property type="evidence" value="ECO:0007669"/>
    <property type="project" value="InterPro"/>
</dbReference>
<evidence type="ECO:0000256" key="3">
    <source>
        <dbReference type="PIRNR" id="PIRNR002070"/>
    </source>
</evidence>
<reference evidence="5" key="1">
    <citation type="journal article" date="2023" name="Comput. Struct. Biotechnol. J.">
        <title>Discovery of a novel marine Bacteroidetes with a rich repertoire of carbohydrate-active enzymes.</title>
        <authorList>
            <person name="Chen B."/>
            <person name="Liu G."/>
            <person name="Chen Q."/>
            <person name="Wang H."/>
            <person name="Liu L."/>
            <person name="Tang K."/>
        </authorList>
    </citation>
    <scope>NUCLEOTIDE SEQUENCE</scope>
    <source>
        <strain evidence="5">TK19036</strain>
    </source>
</reference>
<dbReference type="EMBL" id="CP120682">
    <property type="protein sequence ID" value="WKN38203.1"/>
    <property type="molecule type" value="Genomic_DNA"/>
</dbReference>
<dbReference type="InterPro" id="IPR000424">
    <property type="entry name" value="Primosome_PriB/ssb"/>
</dbReference>
<dbReference type="PROSITE" id="PS50935">
    <property type="entry name" value="SSB"/>
    <property type="match status" value="1"/>
</dbReference>
<dbReference type="PIRSF" id="PIRSF002070">
    <property type="entry name" value="SSB"/>
    <property type="match status" value="1"/>
</dbReference>
<sequence length="161" mass="17842">MAGVNKVILVGNLGADPEVRHLESGSKVANISIATSESYTNRNGERVEQTEWHRVELWDRLADLCEKYLSKGRTVYIEGKIRTNEYQDKDGITRYDKRIRATNMTFVGGRGDDQGSDNESDYAPSKSERPTAPNNPPQQTAAANTQSSNASSGDEMDDLPF</sequence>
<accession>A0AA49GPR1</accession>
<dbReference type="InterPro" id="IPR012340">
    <property type="entry name" value="NA-bd_OB-fold"/>
</dbReference>
<evidence type="ECO:0000313" key="5">
    <source>
        <dbReference type="EMBL" id="WKN38203.1"/>
    </source>
</evidence>
<name>A0AA49GPR1_9BACT</name>